<dbReference type="CDD" id="cd18080">
    <property type="entry name" value="TrmD-like"/>
    <property type="match status" value="1"/>
</dbReference>
<evidence type="ECO:0000256" key="5">
    <source>
        <dbReference type="ARBA" id="ARBA00012807"/>
    </source>
</evidence>
<evidence type="ECO:0000256" key="6">
    <source>
        <dbReference type="ARBA" id="ARBA00014679"/>
    </source>
</evidence>
<accession>M1LPW2</accession>
<evidence type="ECO:0000256" key="4">
    <source>
        <dbReference type="ARBA" id="ARBA00011738"/>
    </source>
</evidence>
<dbReference type="NCBIfam" id="NF000648">
    <property type="entry name" value="PRK00026.1"/>
    <property type="match status" value="1"/>
</dbReference>
<dbReference type="KEGG" id="kct:CDEE_0675"/>
<evidence type="ECO:0000256" key="8">
    <source>
        <dbReference type="ARBA" id="ARBA00022603"/>
    </source>
</evidence>
<evidence type="ECO:0000256" key="1">
    <source>
        <dbReference type="ARBA" id="ARBA00002634"/>
    </source>
</evidence>
<keyword evidence="11 15" id="KW-0819">tRNA processing</keyword>
<evidence type="ECO:0000256" key="3">
    <source>
        <dbReference type="ARBA" id="ARBA00007630"/>
    </source>
</evidence>
<comment type="catalytic activity">
    <reaction evidence="14 15 17">
        <text>guanosine(37) in tRNA + S-adenosyl-L-methionine = N(1)-methylguanosine(37) in tRNA + S-adenosyl-L-homocysteine + H(+)</text>
        <dbReference type="Rhea" id="RHEA:36899"/>
        <dbReference type="Rhea" id="RHEA-COMP:10145"/>
        <dbReference type="Rhea" id="RHEA-COMP:10147"/>
        <dbReference type="ChEBI" id="CHEBI:15378"/>
        <dbReference type="ChEBI" id="CHEBI:57856"/>
        <dbReference type="ChEBI" id="CHEBI:59789"/>
        <dbReference type="ChEBI" id="CHEBI:73542"/>
        <dbReference type="ChEBI" id="CHEBI:74269"/>
        <dbReference type="EC" id="2.1.1.228"/>
    </reaction>
</comment>
<evidence type="ECO:0000256" key="15">
    <source>
        <dbReference type="HAMAP-Rule" id="MF_00605"/>
    </source>
</evidence>
<evidence type="ECO:0000313" key="20">
    <source>
        <dbReference type="Proteomes" id="UP000011686"/>
    </source>
</evidence>
<reference evidence="19 20" key="1">
    <citation type="journal article" date="2013" name="Genome Biol. Evol.">
        <title>Genome evolution and phylogenomic analysis of candidatus kinetoplastibacterium, the betaproteobacterial endosymbionts of strigomonas and angomonas.</title>
        <authorList>
            <person name="Alves J.M."/>
            <person name="Serrano M.G."/>
            <person name="Maia da Silva F."/>
            <person name="Voegtly L.J."/>
            <person name="Matveyev A.V."/>
            <person name="Teixeira M.M."/>
            <person name="Camargo E.P."/>
            <person name="Buck G.A."/>
        </authorList>
    </citation>
    <scope>NUCLEOTIDE SEQUENCE [LARGE SCALE GENOMIC DNA]</scope>
    <source>
        <strain evidence="19 20">TCC036E</strain>
    </source>
</reference>
<proteinExistence type="inferred from homology"/>
<dbReference type="GO" id="GO:0002939">
    <property type="term" value="P:tRNA N1-guanine methylation"/>
    <property type="evidence" value="ECO:0007669"/>
    <property type="project" value="TreeGrafter"/>
</dbReference>
<dbReference type="RefSeq" id="WP_015238476.1">
    <property type="nucleotide sequence ID" value="NC_020283.1"/>
</dbReference>
<dbReference type="HAMAP" id="MF_00605">
    <property type="entry name" value="TrmD"/>
    <property type="match status" value="1"/>
</dbReference>
<dbReference type="STRING" id="1208918.CDEE_0675"/>
<dbReference type="HOGENOM" id="CLU_047363_0_1_4"/>
<protein>
    <recommendedName>
        <fullName evidence="6 15">tRNA (guanine-N(1)-)-methyltransferase</fullName>
        <ecNumber evidence="5 15">2.1.1.228</ecNumber>
    </recommendedName>
    <alternativeName>
        <fullName evidence="12 15">M1G-methyltransferase</fullName>
    </alternativeName>
    <alternativeName>
        <fullName evidence="13 15">tRNA [GM37] methyltransferase</fullName>
    </alternativeName>
</protein>
<comment type="subunit">
    <text evidence="4 15 17">Homodimer.</text>
</comment>
<comment type="similarity">
    <text evidence="3 15 17">Belongs to the RNA methyltransferase TrmD family.</text>
</comment>
<evidence type="ECO:0000256" key="10">
    <source>
        <dbReference type="ARBA" id="ARBA00022691"/>
    </source>
</evidence>
<dbReference type="Gene3D" id="1.10.1270.20">
    <property type="entry name" value="tRNA(m1g37)methyltransferase, domain 2"/>
    <property type="match status" value="1"/>
</dbReference>
<dbReference type="InterPro" id="IPR023148">
    <property type="entry name" value="tRNA_m1G_MeTrfase_C_sf"/>
</dbReference>
<dbReference type="PANTHER" id="PTHR46417:SF1">
    <property type="entry name" value="TRNA (GUANINE-N(1)-)-METHYLTRANSFERASE"/>
    <property type="match status" value="1"/>
</dbReference>
<dbReference type="FunFam" id="3.40.1280.10:FF:000001">
    <property type="entry name" value="tRNA (guanine-N(1)-)-methyltransferase"/>
    <property type="match status" value="1"/>
</dbReference>
<keyword evidence="9 15" id="KW-0808">Transferase</keyword>
<evidence type="ECO:0000256" key="17">
    <source>
        <dbReference type="RuleBase" id="RU003464"/>
    </source>
</evidence>
<evidence type="ECO:0000313" key="19">
    <source>
        <dbReference type="EMBL" id="AGF47682.1"/>
    </source>
</evidence>
<evidence type="ECO:0000259" key="18">
    <source>
        <dbReference type="Pfam" id="PF01746"/>
    </source>
</evidence>
<name>M1LPW2_9PROT</name>
<comment type="subcellular location">
    <subcellularLocation>
        <location evidence="2 15 17">Cytoplasm</location>
    </subcellularLocation>
</comment>
<dbReference type="Gene3D" id="3.40.1280.10">
    <property type="match status" value="1"/>
</dbReference>
<feature type="binding site" evidence="15 16">
    <location>
        <begin position="137"/>
        <end position="142"/>
    </location>
    <ligand>
        <name>S-adenosyl-L-methionine</name>
        <dbReference type="ChEBI" id="CHEBI:59789"/>
    </ligand>
</feature>
<comment type="function">
    <text evidence="1 15 17">Specifically methylates guanosine-37 in various tRNAs.</text>
</comment>
<evidence type="ECO:0000256" key="14">
    <source>
        <dbReference type="ARBA" id="ARBA00047783"/>
    </source>
</evidence>
<sequence length="257" mass="28964">MYLDIITLFPEIFSIVNNMGVIGRSCKNNICNIHTWNPRDFSDSKRKNIDDRPYGGGPGMVMTPIPLENTLNAINKKRNLNGLHSSPVILLTPIGSVFTQKNAEKLSTTDGFVIICGRYEGIDKRFIDRFVTDEISIGDFIISGGEIAALALIDSVIRLLPGTLNNKDSILYESFSDANDGLLEPYSYTRPYDYNGEYVPDVLINGDHQKINIWRRQKALEITMLRRPDLIEKARHNGLLSCDDEKVILNFLLKKGL</sequence>
<dbReference type="GO" id="GO:0005829">
    <property type="term" value="C:cytosol"/>
    <property type="evidence" value="ECO:0007669"/>
    <property type="project" value="TreeGrafter"/>
</dbReference>
<dbReference type="AlphaFoldDB" id="M1LPW2"/>
<evidence type="ECO:0000256" key="11">
    <source>
        <dbReference type="ARBA" id="ARBA00022694"/>
    </source>
</evidence>
<evidence type="ECO:0000256" key="13">
    <source>
        <dbReference type="ARBA" id="ARBA00033392"/>
    </source>
</evidence>
<evidence type="ECO:0000256" key="16">
    <source>
        <dbReference type="PIRSR" id="PIRSR000386-1"/>
    </source>
</evidence>
<dbReference type="eggNOG" id="COG0336">
    <property type="taxonomic scope" value="Bacteria"/>
</dbReference>
<dbReference type="InterPro" id="IPR002649">
    <property type="entry name" value="tRNA_m1G_MeTrfase_TrmD"/>
</dbReference>
<organism evidence="19 20">
    <name type="scientific">Candidatus Kinetoplastidibacterium crithidiae TCC036E</name>
    <dbReference type="NCBI Taxonomy" id="1208918"/>
    <lineage>
        <taxon>Bacteria</taxon>
        <taxon>Pseudomonadati</taxon>
        <taxon>Pseudomonadota</taxon>
        <taxon>Betaproteobacteria</taxon>
        <taxon>Candidatus Kinetoplastidibacterium</taxon>
    </lineage>
</organism>
<evidence type="ECO:0000256" key="9">
    <source>
        <dbReference type="ARBA" id="ARBA00022679"/>
    </source>
</evidence>
<dbReference type="Pfam" id="PF01746">
    <property type="entry name" value="tRNA_m1G_MT"/>
    <property type="match status" value="1"/>
</dbReference>
<feature type="binding site" evidence="15 16">
    <location>
        <position position="117"/>
    </location>
    <ligand>
        <name>S-adenosyl-L-methionine</name>
        <dbReference type="ChEBI" id="CHEBI:59789"/>
    </ligand>
</feature>
<keyword evidence="20" id="KW-1185">Reference proteome</keyword>
<dbReference type="NCBIfam" id="TIGR00088">
    <property type="entry name" value="trmD"/>
    <property type="match status" value="1"/>
</dbReference>
<dbReference type="InterPro" id="IPR016009">
    <property type="entry name" value="tRNA_MeTrfase_TRMD/TRM10"/>
</dbReference>
<dbReference type="Proteomes" id="UP000011686">
    <property type="component" value="Chromosome"/>
</dbReference>
<keyword evidence="10 15" id="KW-0949">S-adenosyl-L-methionine</keyword>
<dbReference type="SUPFAM" id="SSF75217">
    <property type="entry name" value="alpha/beta knot"/>
    <property type="match status" value="1"/>
</dbReference>
<dbReference type="InterPro" id="IPR029026">
    <property type="entry name" value="tRNA_m1G_MTases_N"/>
</dbReference>
<evidence type="ECO:0000256" key="7">
    <source>
        <dbReference type="ARBA" id="ARBA00022490"/>
    </source>
</evidence>
<dbReference type="PATRIC" id="fig|1208918.3.peg.382"/>
<keyword evidence="8 15" id="KW-0489">Methyltransferase</keyword>
<dbReference type="InterPro" id="IPR029028">
    <property type="entry name" value="Alpha/beta_knot_MTases"/>
</dbReference>
<gene>
    <name evidence="15" type="primary">trmD</name>
    <name evidence="19" type="ORF">CDEE_0675</name>
</gene>
<dbReference type="EC" id="2.1.1.228" evidence="5 15"/>
<keyword evidence="7 15" id="KW-0963">Cytoplasm</keyword>
<evidence type="ECO:0000256" key="12">
    <source>
        <dbReference type="ARBA" id="ARBA00029736"/>
    </source>
</evidence>
<dbReference type="PANTHER" id="PTHR46417">
    <property type="entry name" value="TRNA (GUANINE-N(1)-)-METHYLTRANSFERASE"/>
    <property type="match status" value="1"/>
</dbReference>
<evidence type="ECO:0000256" key="2">
    <source>
        <dbReference type="ARBA" id="ARBA00004496"/>
    </source>
</evidence>
<dbReference type="EMBL" id="CP003804">
    <property type="protein sequence ID" value="AGF47682.1"/>
    <property type="molecule type" value="Genomic_DNA"/>
</dbReference>
<feature type="domain" description="tRNA methyltransferase TRMD/TRM10-type" evidence="18">
    <location>
        <begin position="1"/>
        <end position="233"/>
    </location>
</feature>
<dbReference type="PIRSF" id="PIRSF000386">
    <property type="entry name" value="tRNA_mtase"/>
    <property type="match status" value="1"/>
</dbReference>
<dbReference type="GO" id="GO:0052906">
    <property type="term" value="F:tRNA (guanine(37)-N1)-methyltransferase activity"/>
    <property type="evidence" value="ECO:0007669"/>
    <property type="project" value="UniProtKB-UniRule"/>
</dbReference>